<name>A0A510KBC9_9FUSO</name>
<evidence type="ECO:0000313" key="2">
    <source>
        <dbReference type="Proteomes" id="UP000321501"/>
    </source>
</evidence>
<dbReference type="EMBL" id="AP019835">
    <property type="protein sequence ID" value="BBM48969.1"/>
    <property type="molecule type" value="Genomic_DNA"/>
</dbReference>
<dbReference type="Proteomes" id="UP000321501">
    <property type="component" value="Chromosome"/>
</dbReference>
<proteinExistence type="predicted"/>
<gene>
    <name evidence="1" type="ORF">JMUB3934_0251</name>
</gene>
<organism evidence="1 2">
    <name type="scientific">Leptotrichia wadei</name>
    <dbReference type="NCBI Taxonomy" id="157687"/>
    <lineage>
        <taxon>Bacteria</taxon>
        <taxon>Fusobacteriati</taxon>
        <taxon>Fusobacteriota</taxon>
        <taxon>Fusobacteriia</taxon>
        <taxon>Fusobacteriales</taxon>
        <taxon>Leptotrichiaceae</taxon>
        <taxon>Leptotrichia</taxon>
    </lineage>
</organism>
<evidence type="ECO:0000313" key="1">
    <source>
        <dbReference type="EMBL" id="BBM48969.1"/>
    </source>
</evidence>
<sequence length="61" mass="7068">MNDAFHCRGRFRLFAIKSFLDSCKPAIQMGNSIKYSRKKFDVSALIKKVIYGKIKENVLNK</sequence>
<accession>A0A510KBC9</accession>
<protein>
    <submittedName>
        <fullName evidence="1">Uncharacterized protein</fullName>
    </submittedName>
</protein>
<reference evidence="1 2" key="1">
    <citation type="submission" date="2019-07" db="EMBL/GenBank/DDBJ databases">
        <title>Complete Genome Sequence of Leptotrichia wadei Strain JMUB3934.</title>
        <authorList>
            <person name="Watanabe S."/>
            <person name="Cui L."/>
        </authorList>
    </citation>
    <scope>NUCLEOTIDE SEQUENCE [LARGE SCALE GENOMIC DNA]</scope>
    <source>
        <strain evidence="1 2">JMUB3934</strain>
    </source>
</reference>
<dbReference type="AlphaFoldDB" id="A0A510KBC9"/>